<dbReference type="Proteomes" id="UP001221217">
    <property type="component" value="Unassembled WGS sequence"/>
</dbReference>
<evidence type="ECO:0000313" key="1">
    <source>
        <dbReference type="EMBL" id="MDC7228549.1"/>
    </source>
</evidence>
<protein>
    <submittedName>
        <fullName evidence="1">Uncharacterized protein</fullName>
    </submittedName>
</protein>
<gene>
    <name evidence="1" type="ORF">PQJ61_17440</name>
</gene>
<dbReference type="AlphaFoldDB" id="A0AAJ1II49"/>
<reference evidence="1 2" key="1">
    <citation type="submission" date="2022-12" db="EMBL/GenBank/DDBJ databases">
        <title>Metagenome assembled genome from gulf of manar.</title>
        <authorList>
            <person name="Kohli P."/>
            <person name="Pk S."/>
            <person name="Venkata Ramana C."/>
            <person name="Sasikala C."/>
        </authorList>
    </citation>
    <scope>NUCLEOTIDE SEQUENCE [LARGE SCALE GENOMIC DNA]</scope>
    <source>
        <strain evidence="1">JB008</strain>
    </source>
</reference>
<dbReference type="EMBL" id="JAQQAL010000051">
    <property type="protein sequence ID" value="MDC7228549.1"/>
    <property type="molecule type" value="Genomic_DNA"/>
</dbReference>
<comment type="caution">
    <text evidence="1">The sequence shown here is derived from an EMBL/GenBank/DDBJ whole genome shotgun (WGS) entry which is preliminary data.</text>
</comment>
<evidence type="ECO:0000313" key="2">
    <source>
        <dbReference type="Proteomes" id="UP001221217"/>
    </source>
</evidence>
<sequence length="81" mass="9492">MIWDTKVIVYPEGDFIEIERDLRMNELVDINGNPLRPPLPDPRVIVYRVYRKSTSDTNNGPVIRYYLEQLSLSETESISIH</sequence>
<organism evidence="1 2">
    <name type="scientific">Candidatus Thalassospirochaeta sargassi</name>
    <dbReference type="NCBI Taxonomy" id="3119039"/>
    <lineage>
        <taxon>Bacteria</taxon>
        <taxon>Pseudomonadati</taxon>
        <taxon>Spirochaetota</taxon>
        <taxon>Spirochaetia</taxon>
        <taxon>Spirochaetales</taxon>
        <taxon>Spirochaetaceae</taxon>
        <taxon>Candidatus Thalassospirochaeta</taxon>
    </lineage>
</organism>
<accession>A0AAJ1II49</accession>
<proteinExistence type="predicted"/>
<name>A0AAJ1II49_9SPIO</name>